<organism evidence="1 2">
    <name type="scientific">Luethyella okanaganae</name>
    <dbReference type="NCBI Taxonomy" id="69372"/>
    <lineage>
        <taxon>Bacteria</taxon>
        <taxon>Bacillati</taxon>
        <taxon>Actinomycetota</taxon>
        <taxon>Actinomycetes</taxon>
        <taxon>Micrococcales</taxon>
        <taxon>Microbacteriaceae</taxon>
        <taxon>Luethyella</taxon>
    </lineage>
</organism>
<protein>
    <submittedName>
        <fullName evidence="1">Uncharacterized protein</fullName>
    </submittedName>
</protein>
<dbReference type="RefSeq" id="WP_386733155.1">
    <property type="nucleotide sequence ID" value="NZ_JBHSTP010000004.1"/>
</dbReference>
<dbReference type="Proteomes" id="UP001596306">
    <property type="component" value="Unassembled WGS sequence"/>
</dbReference>
<gene>
    <name evidence="1" type="ORF">ACFQB0_14850</name>
</gene>
<dbReference type="PROSITE" id="PS00414">
    <property type="entry name" value="PROFILIN"/>
    <property type="match status" value="1"/>
</dbReference>
<reference evidence="2" key="1">
    <citation type="journal article" date="2019" name="Int. J. Syst. Evol. Microbiol.">
        <title>The Global Catalogue of Microorganisms (GCM) 10K type strain sequencing project: providing services to taxonomists for standard genome sequencing and annotation.</title>
        <authorList>
            <consortium name="The Broad Institute Genomics Platform"/>
            <consortium name="The Broad Institute Genome Sequencing Center for Infectious Disease"/>
            <person name="Wu L."/>
            <person name="Ma J."/>
        </authorList>
    </citation>
    <scope>NUCLEOTIDE SEQUENCE [LARGE SCALE GENOMIC DNA]</scope>
    <source>
        <strain evidence="2">CCUG 43304</strain>
    </source>
</reference>
<dbReference type="EMBL" id="JBHSTP010000004">
    <property type="protein sequence ID" value="MFC6357387.1"/>
    <property type="molecule type" value="Genomic_DNA"/>
</dbReference>
<evidence type="ECO:0000313" key="1">
    <source>
        <dbReference type="EMBL" id="MFC6357387.1"/>
    </source>
</evidence>
<comment type="caution">
    <text evidence="1">The sequence shown here is derived from an EMBL/GenBank/DDBJ whole genome shotgun (WGS) entry which is preliminary data.</text>
</comment>
<name>A0ABW1VIL3_9MICO</name>
<accession>A0ABW1VIL3</accession>
<proteinExistence type="predicted"/>
<dbReference type="InterPro" id="IPR027310">
    <property type="entry name" value="Profilin_CS"/>
</dbReference>
<keyword evidence="2" id="KW-1185">Reference proteome</keyword>
<sequence length="45" mass="4871">MADWNEIADGVFHARYEPLEVDFSIACSFWSLPRALGAVGAASTV</sequence>
<evidence type="ECO:0000313" key="2">
    <source>
        <dbReference type="Proteomes" id="UP001596306"/>
    </source>
</evidence>